<evidence type="ECO:0000256" key="2">
    <source>
        <dbReference type="SAM" id="MobiDB-lite"/>
    </source>
</evidence>
<proteinExistence type="inferred from homology"/>
<comment type="function">
    <text evidence="1">Involved in the modulation of the specificity of the ClpAP-mediated ATP-dependent protein degradation.</text>
</comment>
<keyword evidence="4" id="KW-0378">Hydrolase</keyword>
<dbReference type="PANTHER" id="PTHR33473">
    <property type="entry name" value="ATP-DEPENDENT CLP PROTEASE ADAPTER PROTEIN CLPS1, CHLOROPLASTIC"/>
    <property type="match status" value="1"/>
</dbReference>
<name>A0A1T4SZZ5_9HYPH</name>
<feature type="region of interest" description="Disordered" evidence="2">
    <location>
        <begin position="91"/>
        <end position="111"/>
    </location>
</feature>
<dbReference type="SUPFAM" id="SSF54736">
    <property type="entry name" value="ClpS-like"/>
    <property type="match status" value="1"/>
</dbReference>
<organism evidence="4 5">
    <name type="scientific">Consotaella salsifontis</name>
    <dbReference type="NCBI Taxonomy" id="1365950"/>
    <lineage>
        <taxon>Bacteria</taxon>
        <taxon>Pseudomonadati</taxon>
        <taxon>Pseudomonadota</taxon>
        <taxon>Alphaproteobacteria</taxon>
        <taxon>Hyphomicrobiales</taxon>
        <taxon>Aurantimonadaceae</taxon>
        <taxon>Consotaella</taxon>
    </lineage>
</organism>
<keyword evidence="5" id="KW-1185">Reference proteome</keyword>
<keyword evidence="4" id="KW-0645">Protease</keyword>
<dbReference type="InterPro" id="IPR003769">
    <property type="entry name" value="ClpS_core"/>
</dbReference>
<evidence type="ECO:0000259" key="3">
    <source>
        <dbReference type="Pfam" id="PF02617"/>
    </source>
</evidence>
<feature type="domain" description="Adaptor protein ClpS core" evidence="3">
    <location>
        <begin position="115"/>
        <end position="193"/>
    </location>
</feature>
<dbReference type="STRING" id="1365950.SAMN05428963_11635"/>
<reference evidence="4 5" key="1">
    <citation type="submission" date="2017-02" db="EMBL/GenBank/DDBJ databases">
        <authorList>
            <person name="Peterson S.W."/>
        </authorList>
    </citation>
    <scope>NUCLEOTIDE SEQUENCE [LARGE SCALE GENOMIC DNA]</scope>
    <source>
        <strain evidence="4 5">USBA 369</strain>
    </source>
</reference>
<dbReference type="Gene3D" id="3.30.1390.10">
    <property type="match status" value="1"/>
</dbReference>
<dbReference type="GO" id="GO:0006508">
    <property type="term" value="P:proteolysis"/>
    <property type="evidence" value="ECO:0007669"/>
    <property type="project" value="UniProtKB-UniRule"/>
</dbReference>
<dbReference type="NCBIfam" id="NF000672">
    <property type="entry name" value="PRK00033.1-5"/>
    <property type="match status" value="1"/>
</dbReference>
<protein>
    <recommendedName>
        <fullName evidence="1">ATP-dependent Clp protease adapter protein ClpS</fullName>
    </recommendedName>
</protein>
<sequence length="198" mass="22122">MGLGEVSILWPKRDIAVDPASLSGEWLVGEKRRPAKRGRLPELRGFARFSPVGLRLKFRCVGSYIGKRCGKVVAVNGDGSLGRLHEAVRAQAGQNGGSGPERGTTVATKTRPKTKKPSLYRVLLLNDDYTPMEFVIHVLERFFQKDREAATRIMLHVHNHGVGECGIFTYEVAETKVTQVMDFARQHQHPLQCVMEKN</sequence>
<dbReference type="Proteomes" id="UP000190135">
    <property type="component" value="Unassembled WGS sequence"/>
</dbReference>
<dbReference type="AlphaFoldDB" id="A0A1T4SZZ5"/>
<evidence type="ECO:0000313" key="5">
    <source>
        <dbReference type="Proteomes" id="UP000190135"/>
    </source>
</evidence>
<dbReference type="InterPro" id="IPR014719">
    <property type="entry name" value="Ribosomal_bL12_C/ClpS-like"/>
</dbReference>
<comment type="subunit">
    <text evidence="1">Binds to the N-terminal domain of the chaperone ClpA.</text>
</comment>
<dbReference type="GO" id="GO:0008233">
    <property type="term" value="F:peptidase activity"/>
    <property type="evidence" value="ECO:0007669"/>
    <property type="project" value="UniProtKB-KW"/>
</dbReference>
<dbReference type="GO" id="GO:0030163">
    <property type="term" value="P:protein catabolic process"/>
    <property type="evidence" value="ECO:0007669"/>
    <property type="project" value="InterPro"/>
</dbReference>
<gene>
    <name evidence="1" type="primary">clpS</name>
    <name evidence="4" type="ORF">SAMN05428963_11635</name>
</gene>
<dbReference type="InterPro" id="IPR022935">
    <property type="entry name" value="ClpS"/>
</dbReference>
<dbReference type="NCBIfam" id="NF000669">
    <property type="entry name" value="PRK00033.1-2"/>
    <property type="match status" value="1"/>
</dbReference>
<dbReference type="Pfam" id="PF02617">
    <property type="entry name" value="ClpS"/>
    <property type="match status" value="1"/>
</dbReference>
<dbReference type="FunFam" id="3.30.1390.10:FF:000002">
    <property type="entry name" value="ATP-dependent Clp protease adapter protein ClpS"/>
    <property type="match status" value="1"/>
</dbReference>
<dbReference type="EMBL" id="FUXL01000016">
    <property type="protein sequence ID" value="SKA33518.1"/>
    <property type="molecule type" value="Genomic_DNA"/>
</dbReference>
<evidence type="ECO:0000313" key="4">
    <source>
        <dbReference type="EMBL" id="SKA33518.1"/>
    </source>
</evidence>
<dbReference type="HAMAP" id="MF_00302">
    <property type="entry name" value="ClpS"/>
    <property type="match status" value="1"/>
</dbReference>
<evidence type="ECO:0000256" key="1">
    <source>
        <dbReference type="HAMAP-Rule" id="MF_00302"/>
    </source>
</evidence>
<accession>A0A1T4SZZ5</accession>
<comment type="similarity">
    <text evidence="1">Belongs to the ClpS family.</text>
</comment>
<dbReference type="PANTHER" id="PTHR33473:SF19">
    <property type="entry name" value="ATP-DEPENDENT CLP PROTEASE ADAPTER PROTEIN CLPS"/>
    <property type="match status" value="1"/>
</dbReference>